<dbReference type="CDD" id="cd07067">
    <property type="entry name" value="HP_PGM_like"/>
    <property type="match status" value="1"/>
</dbReference>
<dbReference type="Gene3D" id="3.40.50.1240">
    <property type="entry name" value="Phosphoglycerate mutase-like"/>
    <property type="match status" value="1"/>
</dbReference>
<protein>
    <recommendedName>
        <fullName evidence="2">phosphoglycerate mutase (2,3-diphosphoglycerate-dependent)</fullName>
        <ecNumber evidence="2">5.4.2.11</ecNumber>
    </recommendedName>
</protein>
<dbReference type="EMBL" id="JAQLOI010000003">
    <property type="protein sequence ID" value="MDB1125123.1"/>
    <property type="molecule type" value="Genomic_DNA"/>
</dbReference>
<dbReference type="RefSeq" id="WP_272138540.1">
    <property type="nucleotide sequence ID" value="NZ_JAQLOI010000003.1"/>
</dbReference>
<organism evidence="6 7">
    <name type="scientific">Vibrio algarum</name>
    <dbReference type="NCBI Taxonomy" id="3020714"/>
    <lineage>
        <taxon>Bacteria</taxon>
        <taxon>Pseudomonadati</taxon>
        <taxon>Pseudomonadota</taxon>
        <taxon>Gammaproteobacteria</taxon>
        <taxon>Vibrionales</taxon>
        <taxon>Vibrionaceae</taxon>
        <taxon>Vibrio</taxon>
    </lineage>
</organism>
<dbReference type="Pfam" id="PF00300">
    <property type="entry name" value="His_Phos_1"/>
    <property type="match status" value="1"/>
</dbReference>
<keyword evidence="7" id="KW-1185">Reference proteome</keyword>
<keyword evidence="3" id="KW-0312">Gluconeogenesis</keyword>
<dbReference type="SUPFAM" id="SSF53254">
    <property type="entry name" value="Phosphoglycerate mutase-like"/>
    <property type="match status" value="1"/>
</dbReference>
<name>A0ABT4YU61_9VIBR</name>
<dbReference type="InterPro" id="IPR005952">
    <property type="entry name" value="Phosphogly_mut1"/>
</dbReference>
<evidence type="ECO:0000313" key="6">
    <source>
        <dbReference type="EMBL" id="MDB1125123.1"/>
    </source>
</evidence>
<evidence type="ECO:0000256" key="3">
    <source>
        <dbReference type="ARBA" id="ARBA00022432"/>
    </source>
</evidence>
<gene>
    <name evidence="6" type="ORF">PGX00_16340</name>
</gene>
<comment type="similarity">
    <text evidence="1">Belongs to the phosphoglycerate mutase family. BPG-dependent PGAM subfamily.</text>
</comment>
<dbReference type="PANTHER" id="PTHR11931">
    <property type="entry name" value="PHOSPHOGLYCERATE MUTASE"/>
    <property type="match status" value="1"/>
</dbReference>
<evidence type="ECO:0000256" key="1">
    <source>
        <dbReference type="ARBA" id="ARBA00006717"/>
    </source>
</evidence>
<evidence type="ECO:0000256" key="4">
    <source>
        <dbReference type="ARBA" id="ARBA00023152"/>
    </source>
</evidence>
<sequence length="201" mass="23462">MTTTKIELLRHGLPEGDDCFRGHTDFLLTNTGMDQMNASVANSVVPDLVLSSPLLRCRDFAEQYAQKYKLPVIIKQEFKEIDFGDWDGHKKQAVWDNEQEQLTKFWADPWNMTPPNGESLKDYDKRIVLAWQNMLQEYKGKRLLLVTHGGVIKQIMRILLEMPRTNTYLQRMNIPYAAKVEISVYHDENGQLWPEIHWPVS</sequence>
<dbReference type="SMART" id="SM00855">
    <property type="entry name" value="PGAM"/>
    <property type="match status" value="1"/>
</dbReference>
<dbReference type="InterPro" id="IPR029033">
    <property type="entry name" value="His_PPase_superfam"/>
</dbReference>
<evidence type="ECO:0000313" key="7">
    <source>
        <dbReference type="Proteomes" id="UP001210678"/>
    </source>
</evidence>
<keyword evidence="4" id="KW-0324">Glycolysis</keyword>
<dbReference type="EC" id="5.4.2.11" evidence="2"/>
<proteinExistence type="inferred from homology"/>
<comment type="caution">
    <text evidence="6">The sequence shown here is derived from an EMBL/GenBank/DDBJ whole genome shotgun (WGS) entry which is preliminary data.</text>
</comment>
<dbReference type="InterPro" id="IPR013078">
    <property type="entry name" value="His_Pase_superF_clade-1"/>
</dbReference>
<dbReference type="Proteomes" id="UP001210678">
    <property type="component" value="Unassembled WGS sequence"/>
</dbReference>
<evidence type="ECO:0000256" key="2">
    <source>
        <dbReference type="ARBA" id="ARBA00012028"/>
    </source>
</evidence>
<reference evidence="6 7" key="1">
    <citation type="submission" date="2023-01" db="EMBL/GenBank/DDBJ databases">
        <title>Vibrio sp. KJ40-1 sp.nov, isolated from marine algae.</title>
        <authorList>
            <person name="Butt M."/>
            <person name="Kim J.M.J."/>
            <person name="Jeon C.O.C."/>
        </authorList>
    </citation>
    <scope>NUCLEOTIDE SEQUENCE [LARGE SCALE GENOMIC DNA]</scope>
    <source>
        <strain evidence="6 7">KJ40-1</strain>
    </source>
</reference>
<evidence type="ECO:0000256" key="5">
    <source>
        <dbReference type="ARBA" id="ARBA00023235"/>
    </source>
</evidence>
<accession>A0ABT4YU61</accession>
<keyword evidence="5" id="KW-0413">Isomerase</keyword>